<evidence type="ECO:0000256" key="2">
    <source>
        <dbReference type="ARBA" id="ARBA00022980"/>
    </source>
</evidence>
<organism evidence="6">
    <name type="scientific">uncultured Chloroflexi bacterium Rifle_16ft_4_minimus_6153</name>
    <dbReference type="NCBI Taxonomy" id="1665079"/>
    <lineage>
        <taxon>Bacteria</taxon>
        <taxon>Bacillati</taxon>
        <taxon>Chloroflexota</taxon>
        <taxon>environmental samples</taxon>
    </lineage>
</organism>
<feature type="region of interest" description="Disordered" evidence="5">
    <location>
        <begin position="1"/>
        <end position="55"/>
    </location>
</feature>
<keyword evidence="3 4" id="KW-0687">Ribonucleoprotein</keyword>
<dbReference type="SUPFAM" id="SSF52080">
    <property type="entry name" value="Ribosomal proteins L15p and L18e"/>
    <property type="match status" value="1"/>
</dbReference>
<dbReference type="HAMAP" id="MF_01341">
    <property type="entry name" value="Ribosomal_uL15"/>
    <property type="match status" value="1"/>
</dbReference>
<gene>
    <name evidence="4 6" type="primary">rplO</name>
</gene>
<dbReference type="InterPro" id="IPR036227">
    <property type="entry name" value="Ribosomal_uL15/eL18_sf"/>
</dbReference>
<dbReference type="PANTHER" id="PTHR12934">
    <property type="entry name" value="50S RIBOSOMAL PROTEIN L15"/>
    <property type="match status" value="1"/>
</dbReference>
<dbReference type="NCBIfam" id="TIGR01071">
    <property type="entry name" value="rplO_bact"/>
    <property type="match status" value="1"/>
</dbReference>
<comment type="similarity">
    <text evidence="1 4">Belongs to the universal ribosomal protein uL15 family.</text>
</comment>
<evidence type="ECO:0000256" key="3">
    <source>
        <dbReference type="ARBA" id="ARBA00023274"/>
    </source>
</evidence>
<evidence type="ECO:0000313" key="6">
    <source>
        <dbReference type="EMBL" id="AKQ04552.1"/>
    </source>
</evidence>
<sequence length="164" mass="17207">MKLHDLAPTDGAKKKRKRVGRGIAAGQGKTAGRGTKGEGARKAKGGSLYRQGGNLPFFRSLPFKRGFTNIRRVEYAEVNLDRLAEFPAGAELNPASLAQAGAGRPHPRRGAEGGPAGARPRETGADPQSASRQQVGGGEGGSRGRQSGDHRLSARPFGPEVFDP</sequence>
<dbReference type="GO" id="GO:0003735">
    <property type="term" value="F:structural constituent of ribosome"/>
    <property type="evidence" value="ECO:0007669"/>
    <property type="project" value="InterPro"/>
</dbReference>
<feature type="region of interest" description="Disordered" evidence="5">
    <location>
        <begin position="95"/>
        <end position="164"/>
    </location>
</feature>
<dbReference type="PANTHER" id="PTHR12934:SF11">
    <property type="entry name" value="LARGE RIBOSOMAL SUBUNIT PROTEIN UL15M"/>
    <property type="match status" value="1"/>
</dbReference>
<name>A0A0H4TDD4_9CHLR</name>
<dbReference type="EMBL" id="KT007044">
    <property type="protein sequence ID" value="AKQ04552.1"/>
    <property type="molecule type" value="Genomic_DNA"/>
</dbReference>
<evidence type="ECO:0000256" key="1">
    <source>
        <dbReference type="ARBA" id="ARBA00007320"/>
    </source>
</evidence>
<keyword evidence="2 4" id="KW-0689">Ribosomal protein</keyword>
<comment type="subunit">
    <text evidence="4">Part of the 50S ribosomal subunit.</text>
</comment>
<evidence type="ECO:0000256" key="5">
    <source>
        <dbReference type="SAM" id="MobiDB-lite"/>
    </source>
</evidence>
<keyword evidence="4" id="KW-0699">rRNA-binding</keyword>
<dbReference type="GO" id="GO:0019843">
    <property type="term" value="F:rRNA binding"/>
    <property type="evidence" value="ECO:0007669"/>
    <property type="project" value="UniProtKB-UniRule"/>
</dbReference>
<reference evidence="6" key="1">
    <citation type="journal article" date="2015" name="ISME J.">
        <title>Aquifer environment selects for microbial species cohorts in sediment and groundwater.</title>
        <authorList>
            <person name="Hug L.A."/>
            <person name="Thomas B.C."/>
            <person name="Brown C.T."/>
            <person name="Frischkorn K.R."/>
            <person name="Williams K.H."/>
            <person name="Tringe S.G."/>
            <person name="Banfield J.F."/>
        </authorList>
    </citation>
    <scope>NUCLEOTIDE SEQUENCE</scope>
</reference>
<keyword evidence="4" id="KW-0694">RNA-binding</keyword>
<dbReference type="InterPro" id="IPR005749">
    <property type="entry name" value="Ribosomal_uL15_bac-type"/>
</dbReference>
<evidence type="ECO:0000256" key="4">
    <source>
        <dbReference type="HAMAP-Rule" id="MF_01341"/>
    </source>
</evidence>
<dbReference type="AlphaFoldDB" id="A0A0H4TDD4"/>
<dbReference type="GO" id="GO:0006412">
    <property type="term" value="P:translation"/>
    <property type="evidence" value="ECO:0007669"/>
    <property type="project" value="UniProtKB-UniRule"/>
</dbReference>
<dbReference type="GO" id="GO:0022625">
    <property type="term" value="C:cytosolic large ribosomal subunit"/>
    <property type="evidence" value="ECO:0007669"/>
    <property type="project" value="TreeGrafter"/>
</dbReference>
<protein>
    <recommendedName>
        <fullName evidence="4">Large ribosomal subunit protein uL15</fullName>
    </recommendedName>
</protein>
<accession>A0A0H4TDD4</accession>
<comment type="function">
    <text evidence="4">Binds to the 23S rRNA.</text>
</comment>
<proteinExistence type="inferred from homology"/>
<dbReference type="InterPro" id="IPR030878">
    <property type="entry name" value="Ribosomal_uL15"/>
</dbReference>